<proteinExistence type="predicted"/>
<dbReference type="Proteomes" id="UP001284601">
    <property type="component" value="Unassembled WGS sequence"/>
</dbReference>
<gene>
    <name evidence="2" type="ORF">R7226_07000</name>
</gene>
<accession>A0ABU4HLE6</accession>
<name>A0ABU4HLE6_9ACTN</name>
<keyword evidence="2" id="KW-0560">Oxidoreductase</keyword>
<keyword evidence="2" id="KW-0503">Monooxygenase</keyword>
<evidence type="ECO:0000313" key="3">
    <source>
        <dbReference type="Proteomes" id="UP001284601"/>
    </source>
</evidence>
<keyword evidence="3" id="KW-1185">Reference proteome</keyword>
<reference evidence="3" key="1">
    <citation type="submission" date="2023-07" db="EMBL/GenBank/DDBJ databases">
        <title>Conexibacter stalactiti sp. nov., isolated from stalactites in a lava cave and emended description of the genus Conexibacter.</title>
        <authorList>
            <person name="Lee S.D."/>
        </authorList>
    </citation>
    <scope>NUCLEOTIDE SEQUENCE [LARGE SCALE GENOMIC DNA]</scope>
    <source>
        <strain evidence="3">KCTC 39840</strain>
    </source>
</reference>
<dbReference type="NCBIfam" id="NF041259">
    <property type="entry name" value="mono_DmmA_fam"/>
    <property type="match status" value="1"/>
</dbReference>
<feature type="domain" description="Dimethylamine monooxygenase subunit DmmA-like C-terminal" evidence="1">
    <location>
        <begin position="117"/>
        <end position="161"/>
    </location>
</feature>
<protein>
    <submittedName>
        <fullName evidence="2">Dimethylamine monooxygenase subunit DmmA family protein</fullName>
    </submittedName>
</protein>
<dbReference type="RefSeq" id="WP_318596333.1">
    <property type="nucleotide sequence ID" value="NZ_JAWSTH010000012.1"/>
</dbReference>
<dbReference type="InterPro" id="IPR048037">
    <property type="entry name" value="DmmA-like_C"/>
</dbReference>
<sequence length="170" mass="18765">MSERHTSVPRWAELPRVDPGARRIAIVSIGDTGRDVARGWADATRQARTPLWSAHGETADARVVEALREQLRHATVGWRLMLAGPELDLLRLRAEAVAAGALGEEVRQHVTSATRRRVWCTHCRTIAEHATAVGDEVGCTGCGRTLLVYHHVSRRLGAYMGFMADAEEPR</sequence>
<evidence type="ECO:0000313" key="2">
    <source>
        <dbReference type="EMBL" id="MDW5594075.1"/>
    </source>
</evidence>
<dbReference type="EMBL" id="JAWSTH010000012">
    <property type="protein sequence ID" value="MDW5594075.1"/>
    <property type="molecule type" value="Genomic_DNA"/>
</dbReference>
<dbReference type="Pfam" id="PF22289">
    <property type="entry name" value="DmmA-like_C"/>
    <property type="match status" value="1"/>
</dbReference>
<comment type="caution">
    <text evidence="2">The sequence shown here is derived from an EMBL/GenBank/DDBJ whole genome shotgun (WGS) entry which is preliminary data.</text>
</comment>
<dbReference type="GO" id="GO:0004497">
    <property type="term" value="F:monooxygenase activity"/>
    <property type="evidence" value="ECO:0007669"/>
    <property type="project" value="UniProtKB-KW"/>
</dbReference>
<evidence type="ECO:0000259" key="1">
    <source>
        <dbReference type="Pfam" id="PF22289"/>
    </source>
</evidence>
<organism evidence="2 3">
    <name type="scientific">Conexibacter stalactiti</name>
    <dbReference type="NCBI Taxonomy" id="1940611"/>
    <lineage>
        <taxon>Bacteria</taxon>
        <taxon>Bacillati</taxon>
        <taxon>Actinomycetota</taxon>
        <taxon>Thermoleophilia</taxon>
        <taxon>Solirubrobacterales</taxon>
        <taxon>Conexibacteraceae</taxon>
        <taxon>Conexibacter</taxon>
    </lineage>
</organism>